<dbReference type="AlphaFoldDB" id="A0A840C8G5"/>
<sequence length="374" mass="42266">MKFPRFRDQNKGNAPAKKLVFHIGDAKTGSSSIQQVLFTGGYDCPTVKTAYPDSMAQIPLARSLYVPEEKSRAKNRFKATSSWVDKVDADLAVISAEHFENVPPETFKAALEKYFSDYAEEALVVAYVRPHADRFVSAFSQRTKTGLFFRQMDHFHKRMSDKGRFMYTPRFAAWRDAFGDRFILRPMIRSELHEGDVVKDFLHTILNGAPFELTGLGTANESPSLEELSVLRELNLAFKKRDLPHGVYHAASAHFSRVLPPPAIGETRTKLRLHRALAEDIVSTYRDDAQKLDAMFFPSGLMSKALEASVEKAVDTPMSTKAEAHFTPDSLRMIRAWSALTAQILTMEPEKWPPHFRGLRRRKLLEDAKAESGA</sequence>
<evidence type="ECO:0000313" key="1">
    <source>
        <dbReference type="EMBL" id="MBB4021725.1"/>
    </source>
</evidence>
<keyword evidence="2" id="KW-1185">Reference proteome</keyword>
<evidence type="ECO:0000313" key="2">
    <source>
        <dbReference type="Proteomes" id="UP000585681"/>
    </source>
</evidence>
<reference evidence="1" key="1">
    <citation type="submission" date="2020-08" db="EMBL/GenBank/DDBJ databases">
        <title>Genomic Encyclopedia of Type Strains, Phase IV (KMG-IV): sequencing the most valuable type-strain genomes for metagenomic binning, comparative biology and taxonomic classification.</title>
        <authorList>
            <person name="Goeker M."/>
        </authorList>
    </citation>
    <scope>NUCLEOTIDE SEQUENCE [LARGE SCALE GENOMIC DNA]</scope>
    <source>
        <strain evidence="1">DSM 105040</strain>
    </source>
</reference>
<gene>
    <name evidence="1" type="ORF">GGR17_001516</name>
</gene>
<comment type="caution">
    <text evidence="1">The sequence shown here is derived from an EMBL/GenBank/DDBJ whole genome shotgun (WGS) entry which is preliminary data.</text>
</comment>
<dbReference type="SUPFAM" id="SSF52540">
    <property type="entry name" value="P-loop containing nucleoside triphosphate hydrolases"/>
    <property type="match status" value="1"/>
</dbReference>
<dbReference type="InterPro" id="IPR027417">
    <property type="entry name" value="P-loop_NTPase"/>
</dbReference>
<dbReference type="Proteomes" id="UP000585681">
    <property type="component" value="Unassembled WGS sequence"/>
</dbReference>
<dbReference type="EMBL" id="JACIEQ010000001">
    <property type="protein sequence ID" value="MBB4021725.1"/>
    <property type="molecule type" value="Genomic_DNA"/>
</dbReference>
<name>A0A840C8G5_9RHOB</name>
<proteinExistence type="predicted"/>
<accession>A0A840C8G5</accession>
<protein>
    <submittedName>
        <fullName evidence="1">Uncharacterized protein</fullName>
    </submittedName>
</protein>
<organism evidence="1 2">
    <name type="scientific">Actibacterium naphthalenivorans</name>
    <dbReference type="NCBI Taxonomy" id="1614693"/>
    <lineage>
        <taxon>Bacteria</taxon>
        <taxon>Pseudomonadati</taxon>
        <taxon>Pseudomonadota</taxon>
        <taxon>Alphaproteobacteria</taxon>
        <taxon>Rhodobacterales</taxon>
        <taxon>Roseobacteraceae</taxon>
        <taxon>Actibacterium</taxon>
    </lineage>
</organism>
<dbReference type="RefSeq" id="WP_054540191.1">
    <property type="nucleotide sequence ID" value="NZ_JACIEQ010000001.1"/>
</dbReference>